<organism evidence="1 2">
    <name type="scientific">Taxus chinensis</name>
    <name type="common">Chinese yew</name>
    <name type="synonym">Taxus wallichiana var. chinensis</name>
    <dbReference type="NCBI Taxonomy" id="29808"/>
    <lineage>
        <taxon>Eukaryota</taxon>
        <taxon>Viridiplantae</taxon>
        <taxon>Streptophyta</taxon>
        <taxon>Embryophyta</taxon>
        <taxon>Tracheophyta</taxon>
        <taxon>Spermatophyta</taxon>
        <taxon>Pinopsida</taxon>
        <taxon>Pinidae</taxon>
        <taxon>Conifers II</taxon>
        <taxon>Cupressales</taxon>
        <taxon>Taxaceae</taxon>
        <taxon>Taxus</taxon>
    </lineage>
</organism>
<feature type="non-terminal residue" evidence="1">
    <location>
        <position position="85"/>
    </location>
</feature>
<dbReference type="InterPro" id="IPR043128">
    <property type="entry name" value="Rev_trsase/Diguanyl_cyclase"/>
</dbReference>
<dbReference type="AlphaFoldDB" id="A0AA38CDH5"/>
<feature type="non-terminal residue" evidence="1">
    <location>
        <position position="1"/>
    </location>
</feature>
<comment type="caution">
    <text evidence="1">The sequence shown here is derived from an EMBL/GenBank/DDBJ whole genome shotgun (WGS) entry which is preliminary data.</text>
</comment>
<dbReference type="Gene3D" id="3.30.70.270">
    <property type="match status" value="1"/>
</dbReference>
<evidence type="ECO:0000313" key="2">
    <source>
        <dbReference type="Proteomes" id="UP000824469"/>
    </source>
</evidence>
<dbReference type="InterPro" id="IPR050951">
    <property type="entry name" value="Retrovirus_Pol_polyprotein"/>
</dbReference>
<name>A0AA38CDH5_TAXCH</name>
<dbReference type="InterPro" id="IPR043502">
    <property type="entry name" value="DNA/RNA_pol_sf"/>
</dbReference>
<dbReference type="SUPFAM" id="SSF56672">
    <property type="entry name" value="DNA/RNA polymerases"/>
    <property type="match status" value="1"/>
</dbReference>
<dbReference type="PANTHER" id="PTHR37984">
    <property type="entry name" value="PROTEIN CBG26694"/>
    <property type="match status" value="1"/>
</dbReference>
<accession>A0AA38CDH5</accession>
<dbReference type="EMBL" id="JAHRHJ020000010">
    <property type="protein sequence ID" value="KAH9298145.1"/>
    <property type="molecule type" value="Genomic_DNA"/>
</dbReference>
<dbReference type="PANTHER" id="PTHR37984:SF5">
    <property type="entry name" value="PROTEIN NYNRIN-LIKE"/>
    <property type="match status" value="1"/>
</dbReference>
<evidence type="ECO:0000313" key="1">
    <source>
        <dbReference type="EMBL" id="KAH9298145.1"/>
    </source>
</evidence>
<sequence>TRLGHIIWKEGLLLDLAKVGVIVGLGEPTNMSVIHGFLGHTWYYQNFIKGYAKITLSLDELLKHKSAFHWGEVQYTTFNTLKDRL</sequence>
<reference evidence="1 2" key="1">
    <citation type="journal article" date="2021" name="Nat. Plants">
        <title>The Taxus genome provides insights into paclitaxel biosynthesis.</title>
        <authorList>
            <person name="Xiong X."/>
            <person name="Gou J."/>
            <person name="Liao Q."/>
            <person name="Li Y."/>
            <person name="Zhou Q."/>
            <person name="Bi G."/>
            <person name="Li C."/>
            <person name="Du R."/>
            <person name="Wang X."/>
            <person name="Sun T."/>
            <person name="Guo L."/>
            <person name="Liang H."/>
            <person name="Lu P."/>
            <person name="Wu Y."/>
            <person name="Zhang Z."/>
            <person name="Ro D.K."/>
            <person name="Shang Y."/>
            <person name="Huang S."/>
            <person name="Yan J."/>
        </authorList>
    </citation>
    <scope>NUCLEOTIDE SEQUENCE [LARGE SCALE GENOMIC DNA]</scope>
    <source>
        <strain evidence="1">Ta-2019</strain>
    </source>
</reference>
<proteinExistence type="predicted"/>
<evidence type="ECO:0008006" key="3">
    <source>
        <dbReference type="Google" id="ProtNLM"/>
    </source>
</evidence>
<gene>
    <name evidence="1" type="ORF">KI387_029827</name>
</gene>
<keyword evidence="2" id="KW-1185">Reference proteome</keyword>
<dbReference type="Proteomes" id="UP000824469">
    <property type="component" value="Unassembled WGS sequence"/>
</dbReference>
<protein>
    <recommendedName>
        <fullName evidence="3">Reverse transcriptase</fullName>
    </recommendedName>
</protein>